<reference evidence="1" key="2">
    <citation type="journal article" date="2015" name="Data Brief">
        <title>Shoot transcriptome of the giant reed, Arundo donax.</title>
        <authorList>
            <person name="Barrero R.A."/>
            <person name="Guerrero F.D."/>
            <person name="Moolhuijzen P."/>
            <person name="Goolsby J.A."/>
            <person name="Tidwell J."/>
            <person name="Bellgard S.E."/>
            <person name="Bellgard M.I."/>
        </authorList>
    </citation>
    <scope>NUCLEOTIDE SEQUENCE</scope>
    <source>
        <tissue evidence="1">Shoot tissue taken approximately 20 cm above the soil surface</tissue>
    </source>
</reference>
<accession>A0A0A9EWJ7</accession>
<proteinExistence type="predicted"/>
<name>A0A0A9EWJ7_ARUDO</name>
<reference evidence="1" key="1">
    <citation type="submission" date="2014-09" db="EMBL/GenBank/DDBJ databases">
        <authorList>
            <person name="Magalhaes I.L.F."/>
            <person name="Oliveira U."/>
            <person name="Santos F.R."/>
            <person name="Vidigal T.H.D.A."/>
            <person name="Brescovit A.D."/>
            <person name="Santos A.J."/>
        </authorList>
    </citation>
    <scope>NUCLEOTIDE SEQUENCE</scope>
    <source>
        <tissue evidence="1">Shoot tissue taken approximately 20 cm above the soil surface</tissue>
    </source>
</reference>
<evidence type="ECO:0000313" key="1">
    <source>
        <dbReference type="EMBL" id="JAE02251.1"/>
    </source>
</evidence>
<organism evidence="1">
    <name type="scientific">Arundo donax</name>
    <name type="common">Giant reed</name>
    <name type="synonym">Donax arundinaceus</name>
    <dbReference type="NCBI Taxonomy" id="35708"/>
    <lineage>
        <taxon>Eukaryota</taxon>
        <taxon>Viridiplantae</taxon>
        <taxon>Streptophyta</taxon>
        <taxon>Embryophyta</taxon>
        <taxon>Tracheophyta</taxon>
        <taxon>Spermatophyta</taxon>
        <taxon>Magnoliopsida</taxon>
        <taxon>Liliopsida</taxon>
        <taxon>Poales</taxon>
        <taxon>Poaceae</taxon>
        <taxon>PACMAD clade</taxon>
        <taxon>Arundinoideae</taxon>
        <taxon>Arundineae</taxon>
        <taxon>Arundo</taxon>
    </lineage>
</organism>
<dbReference type="EMBL" id="GBRH01195645">
    <property type="protein sequence ID" value="JAE02251.1"/>
    <property type="molecule type" value="Transcribed_RNA"/>
</dbReference>
<protein>
    <submittedName>
        <fullName evidence="1">Uncharacterized protein</fullName>
    </submittedName>
</protein>
<sequence>MSLPPIRARKQSEMANYRVY</sequence>
<dbReference type="AlphaFoldDB" id="A0A0A9EWJ7"/>